<sequence length="418" mass="45219">MQRREFIKRLGAGFAVGMTPGLVRAAAPKGRVVVIGGGYAGATAAKYLRMWGGSGIEIILVEKKTTFVSCPLSNLVLGGSKTIGDLTFNFSGLDRYSIKRLHEEVTGIDAAGRKIMVADGDHLDYDRLIIAPGIDFIYDGLPMLESESAQELVPHAWKAGPQTVGLRRQLEAMPDGGVFAISIPKMPYRCPPGPYERVCQVAFYLKHAKPRSKIIVLDGNPEIVSKKGLFKAVWADLYPGMIDYRPNSAVVEVDVRSRSVKTEFETVQADVLNVIPPQRAGKPAQLAGAANVDKRWCEVDFLSYESKVVPGIHIIGDSVSAALPKSAHMANSMAKVCASAIVAALAGDAPDPQPVFANTCYSFVSDKLAMHVANVYRFDPAKRLMLPAEGGGVSDKPSEQEGNYAQWWAKNIWSDVLG</sequence>
<dbReference type="Pfam" id="PF09242">
    <property type="entry name" value="FCSD-flav_bind"/>
    <property type="match status" value="1"/>
</dbReference>
<accession>A0A1J5QEM3</accession>
<dbReference type="Pfam" id="PF07992">
    <property type="entry name" value="Pyr_redox_2"/>
    <property type="match status" value="1"/>
</dbReference>
<dbReference type="InterPro" id="IPR016156">
    <property type="entry name" value="FAD/NAD-linked_Rdtase_dimer_sf"/>
</dbReference>
<evidence type="ECO:0000259" key="5">
    <source>
        <dbReference type="Pfam" id="PF21706"/>
    </source>
</evidence>
<dbReference type="Gene3D" id="3.90.760.10">
    <property type="entry name" value="Flavocytochrome c sulphide dehydrogenase, flavin-binding domain"/>
    <property type="match status" value="1"/>
</dbReference>
<dbReference type="InterPro" id="IPR023753">
    <property type="entry name" value="FAD/NAD-binding_dom"/>
</dbReference>
<keyword evidence="2" id="KW-0274">FAD</keyword>
<feature type="domain" description="Sulfide dehydrogenase [flavocytochrome c] flavoprotein chain central" evidence="5">
    <location>
        <begin position="163"/>
        <end position="276"/>
    </location>
</feature>
<dbReference type="GO" id="GO:0050660">
    <property type="term" value="F:flavin adenine dinucleotide binding"/>
    <property type="evidence" value="ECO:0007669"/>
    <property type="project" value="InterPro"/>
</dbReference>
<feature type="domain" description="Flavocytochrome c sulphide dehydrogenase flavin-binding" evidence="4">
    <location>
        <begin position="352"/>
        <end position="417"/>
    </location>
</feature>
<evidence type="ECO:0000259" key="3">
    <source>
        <dbReference type="Pfam" id="PF07992"/>
    </source>
</evidence>
<evidence type="ECO:0000259" key="4">
    <source>
        <dbReference type="Pfam" id="PF09242"/>
    </source>
</evidence>
<dbReference type="InterPro" id="IPR015323">
    <property type="entry name" value="FlavoCytC_S_DH_flav-bd"/>
</dbReference>
<protein>
    <submittedName>
        <fullName evidence="6">Sulfide dehydrogenase [flavocytochrome c] flavoprotein chain</fullName>
        <ecNumber evidence="6">1.8.2.3</ecNumber>
    </submittedName>
</protein>
<dbReference type="EMBL" id="MLJW01000855">
    <property type="protein sequence ID" value="OIQ82009.1"/>
    <property type="molecule type" value="Genomic_DNA"/>
</dbReference>
<dbReference type="SUPFAM" id="SSF51905">
    <property type="entry name" value="FAD/NAD(P)-binding domain"/>
    <property type="match status" value="2"/>
</dbReference>
<evidence type="ECO:0000256" key="1">
    <source>
        <dbReference type="ARBA" id="ARBA00022630"/>
    </source>
</evidence>
<dbReference type="InterPro" id="IPR052541">
    <property type="entry name" value="SQRD"/>
</dbReference>
<dbReference type="Pfam" id="PF21706">
    <property type="entry name" value="FCSD_central"/>
    <property type="match status" value="1"/>
</dbReference>
<dbReference type="EC" id="1.8.2.3" evidence="6"/>
<name>A0A1J5QEM3_9ZZZZ</name>
<keyword evidence="1" id="KW-0285">Flavoprotein</keyword>
<dbReference type="InterPro" id="IPR037092">
    <property type="entry name" value="FlavoCytC_S_DH_flav-bd_sf"/>
</dbReference>
<organism evidence="6">
    <name type="scientific">mine drainage metagenome</name>
    <dbReference type="NCBI Taxonomy" id="410659"/>
    <lineage>
        <taxon>unclassified sequences</taxon>
        <taxon>metagenomes</taxon>
        <taxon>ecological metagenomes</taxon>
    </lineage>
</organism>
<dbReference type="InterPro" id="IPR036188">
    <property type="entry name" value="FAD/NAD-bd_sf"/>
</dbReference>
<dbReference type="PANTHER" id="PTHR43755:SF1">
    <property type="entry name" value="FAD-DEPENDENT PYRIDINE NUCLEOTIDE-DISULPHIDE OXIDOREDUCTASE"/>
    <property type="match status" value="1"/>
</dbReference>
<proteinExistence type="predicted"/>
<dbReference type="InterPro" id="IPR049386">
    <property type="entry name" value="FCSD_central"/>
</dbReference>
<gene>
    <name evidence="6" type="primary">fccB_4</name>
    <name evidence="6" type="ORF">GALL_362150</name>
</gene>
<evidence type="ECO:0000313" key="6">
    <source>
        <dbReference type="EMBL" id="OIQ82009.1"/>
    </source>
</evidence>
<dbReference type="AlphaFoldDB" id="A0A1J5QEM3"/>
<dbReference type="GO" id="GO:0070225">
    <property type="term" value="F:sulfide dehydrogenase activity"/>
    <property type="evidence" value="ECO:0007669"/>
    <property type="project" value="UniProtKB-EC"/>
</dbReference>
<dbReference type="SUPFAM" id="SSF55424">
    <property type="entry name" value="FAD/NAD-linked reductases, dimerisation (C-terminal) domain"/>
    <property type="match status" value="1"/>
</dbReference>
<feature type="domain" description="FAD/NAD(P)-binding" evidence="3">
    <location>
        <begin position="31"/>
        <end position="133"/>
    </location>
</feature>
<keyword evidence="6" id="KW-0560">Oxidoreductase</keyword>
<dbReference type="PANTHER" id="PTHR43755">
    <property type="match status" value="1"/>
</dbReference>
<reference evidence="6" key="1">
    <citation type="submission" date="2016-10" db="EMBL/GenBank/DDBJ databases">
        <title>Sequence of Gallionella enrichment culture.</title>
        <authorList>
            <person name="Poehlein A."/>
            <person name="Muehling M."/>
            <person name="Daniel R."/>
        </authorList>
    </citation>
    <scope>NUCLEOTIDE SEQUENCE</scope>
</reference>
<dbReference type="Gene3D" id="3.50.50.60">
    <property type="entry name" value="FAD/NAD(P)-binding domain"/>
    <property type="match status" value="2"/>
</dbReference>
<evidence type="ECO:0000256" key="2">
    <source>
        <dbReference type="ARBA" id="ARBA00022827"/>
    </source>
</evidence>
<comment type="caution">
    <text evidence="6">The sequence shown here is derived from an EMBL/GenBank/DDBJ whole genome shotgun (WGS) entry which is preliminary data.</text>
</comment>